<proteinExistence type="inferred from homology"/>
<dbReference type="PANTHER" id="PTHR48176">
    <property type="entry name" value="DDRGK DOMAIN-CONTAINING PROTEIN 1"/>
    <property type="match status" value="1"/>
</dbReference>
<dbReference type="GO" id="GO:0044389">
    <property type="term" value="F:ubiquitin-like protein ligase binding"/>
    <property type="evidence" value="ECO:0007669"/>
    <property type="project" value="TreeGrafter"/>
</dbReference>
<comment type="subcellular location">
    <subcellularLocation>
        <location evidence="1">Endoplasmic reticulum membrane</location>
        <topology evidence="1">Single-pass membrane protein</topology>
    </subcellularLocation>
</comment>
<evidence type="ECO:0000256" key="7">
    <source>
        <dbReference type="ARBA" id="ARBA00022989"/>
    </source>
</evidence>
<evidence type="ECO:0000313" key="12">
    <source>
        <dbReference type="Proteomes" id="UP001175271"/>
    </source>
</evidence>
<name>A0AA39LZ58_9BILA</name>
<reference evidence="11" key="1">
    <citation type="submission" date="2023-06" db="EMBL/GenBank/DDBJ databases">
        <title>Genomic analysis of the entomopathogenic nematode Steinernema hermaphroditum.</title>
        <authorList>
            <person name="Schwarz E.M."/>
            <person name="Heppert J.K."/>
            <person name="Baniya A."/>
            <person name="Schwartz H.T."/>
            <person name="Tan C.-H."/>
            <person name="Antoshechkin I."/>
            <person name="Sternberg P.W."/>
            <person name="Goodrich-Blair H."/>
            <person name="Dillman A.R."/>
        </authorList>
    </citation>
    <scope>NUCLEOTIDE SEQUENCE</scope>
    <source>
        <strain evidence="11">PS9179</strain>
        <tissue evidence="11">Whole animal</tissue>
    </source>
</reference>
<protein>
    <recommendedName>
        <fullName evidence="3">DDRGK domain-containing protein 1</fullName>
    </recommendedName>
</protein>
<dbReference type="InterPro" id="IPR050899">
    <property type="entry name" value="DDRGK_domain-containing"/>
</dbReference>
<feature type="transmembrane region" description="Helical" evidence="10">
    <location>
        <begin position="6"/>
        <end position="27"/>
    </location>
</feature>
<evidence type="ECO:0000256" key="4">
    <source>
        <dbReference type="ARBA" id="ARBA00022692"/>
    </source>
</evidence>
<keyword evidence="12" id="KW-1185">Reference proteome</keyword>
<evidence type="ECO:0000256" key="1">
    <source>
        <dbReference type="ARBA" id="ARBA00004389"/>
    </source>
</evidence>
<keyword evidence="7 10" id="KW-1133">Transmembrane helix</keyword>
<keyword evidence="4 10" id="KW-0812">Transmembrane</keyword>
<dbReference type="Proteomes" id="UP001175271">
    <property type="component" value="Unassembled WGS sequence"/>
</dbReference>
<keyword evidence="6" id="KW-0256">Endoplasmic reticulum</keyword>
<dbReference type="PANTHER" id="PTHR48176:SF1">
    <property type="entry name" value="DDRGK DOMAIN-CONTAINING PROTEIN 1"/>
    <property type="match status" value="1"/>
</dbReference>
<evidence type="ECO:0000256" key="9">
    <source>
        <dbReference type="SAM" id="MobiDB-lite"/>
    </source>
</evidence>
<keyword evidence="8 10" id="KW-0472">Membrane</keyword>
<dbReference type="InterPro" id="IPR019153">
    <property type="entry name" value="DDRGK_dom-contain"/>
</dbReference>
<evidence type="ECO:0000313" key="11">
    <source>
        <dbReference type="EMBL" id="KAK0414947.1"/>
    </source>
</evidence>
<dbReference type="Gene3D" id="1.10.10.10">
    <property type="entry name" value="Winged helix-like DNA-binding domain superfamily/Winged helix DNA-binding domain"/>
    <property type="match status" value="1"/>
</dbReference>
<evidence type="ECO:0000256" key="2">
    <source>
        <dbReference type="ARBA" id="ARBA00009829"/>
    </source>
</evidence>
<sequence length="309" mass="35587">MTEFDPLLLGSVGFLLMVLFLIIARLIKLHLDEKAARRRTEAILAMAGNDGGAANQQQPVVVGGRRRAGGRRRVNLDEDEDNSFVNAMMRDAGGDEDEEAEAEDYDPMSPEALGVDGNVGKKKLAKLQAKAEKRAQREYELAEREERKKREAERERKEDERRKAEDEAEKAAELKAKLEREERERREHEEYLKMKEQFEVGEEGFDQLDEEESENLMRDFVEYVQKTKVVYMDELAKHFKLRTEEALSRLNFFLDNGTLSGVFDDRGKFIYITEEEMQAVAKFITQRGRVSVSQLADYSNKLINLEPVA</sequence>
<dbReference type="InterPro" id="IPR036388">
    <property type="entry name" value="WH-like_DNA-bd_sf"/>
</dbReference>
<feature type="region of interest" description="Disordered" evidence="9">
    <location>
        <begin position="135"/>
        <end position="169"/>
    </location>
</feature>
<accession>A0AA39LZ58</accession>
<evidence type="ECO:0000256" key="6">
    <source>
        <dbReference type="ARBA" id="ARBA00022824"/>
    </source>
</evidence>
<organism evidence="11 12">
    <name type="scientific">Steinernema hermaphroditum</name>
    <dbReference type="NCBI Taxonomy" id="289476"/>
    <lineage>
        <taxon>Eukaryota</taxon>
        <taxon>Metazoa</taxon>
        <taxon>Ecdysozoa</taxon>
        <taxon>Nematoda</taxon>
        <taxon>Chromadorea</taxon>
        <taxon>Rhabditida</taxon>
        <taxon>Tylenchina</taxon>
        <taxon>Panagrolaimomorpha</taxon>
        <taxon>Strongyloidoidea</taxon>
        <taxon>Steinernematidae</taxon>
        <taxon>Steinernema</taxon>
    </lineage>
</organism>
<dbReference type="Pfam" id="PF09756">
    <property type="entry name" value="DDRGK"/>
    <property type="match status" value="1"/>
</dbReference>
<dbReference type="GO" id="GO:0005789">
    <property type="term" value="C:endoplasmic reticulum membrane"/>
    <property type="evidence" value="ECO:0007669"/>
    <property type="project" value="UniProtKB-SubCell"/>
</dbReference>
<evidence type="ECO:0000256" key="10">
    <source>
        <dbReference type="SAM" id="Phobius"/>
    </source>
</evidence>
<keyword evidence="5" id="KW-0833">Ubl conjugation pathway</keyword>
<dbReference type="SUPFAM" id="SSF46785">
    <property type="entry name" value="Winged helix' DNA-binding domain"/>
    <property type="match status" value="1"/>
</dbReference>
<dbReference type="FunFam" id="1.10.10.10:FF:000143">
    <property type="entry name" value="DDRGK domain-containing protein 1"/>
    <property type="match status" value="1"/>
</dbReference>
<dbReference type="AlphaFoldDB" id="A0AA39LZ58"/>
<feature type="region of interest" description="Disordered" evidence="9">
    <location>
        <begin position="93"/>
        <end position="119"/>
    </location>
</feature>
<evidence type="ECO:0000256" key="5">
    <source>
        <dbReference type="ARBA" id="ARBA00022786"/>
    </source>
</evidence>
<comment type="caution">
    <text evidence="11">The sequence shown here is derived from an EMBL/GenBank/DDBJ whole genome shotgun (WGS) entry which is preliminary data.</text>
</comment>
<evidence type="ECO:0000256" key="3">
    <source>
        <dbReference type="ARBA" id="ARBA00018218"/>
    </source>
</evidence>
<dbReference type="InterPro" id="IPR036390">
    <property type="entry name" value="WH_DNA-bd_sf"/>
</dbReference>
<gene>
    <name evidence="11" type="ORF">QR680_011690</name>
</gene>
<feature type="compositionally biased region" description="Acidic residues" evidence="9">
    <location>
        <begin position="94"/>
        <end position="106"/>
    </location>
</feature>
<dbReference type="SMART" id="SM01128">
    <property type="entry name" value="DDRGK"/>
    <property type="match status" value="1"/>
</dbReference>
<dbReference type="EMBL" id="JAUCMV010000002">
    <property type="protein sequence ID" value="KAK0414947.1"/>
    <property type="molecule type" value="Genomic_DNA"/>
</dbReference>
<comment type="similarity">
    <text evidence="2">Belongs to the DDRGK1 family.</text>
</comment>
<evidence type="ECO:0000256" key="8">
    <source>
        <dbReference type="ARBA" id="ARBA00023136"/>
    </source>
</evidence>